<keyword evidence="4 5" id="KW-0697">Rotamase</keyword>
<dbReference type="InterPro" id="IPR027304">
    <property type="entry name" value="Trigger_fact/SurA_dom_sf"/>
</dbReference>
<evidence type="ECO:0000256" key="2">
    <source>
        <dbReference type="ARBA" id="ARBA00007656"/>
    </source>
</evidence>
<dbReference type="SUPFAM" id="SSF54534">
    <property type="entry name" value="FKBP-like"/>
    <property type="match status" value="1"/>
</dbReference>
<organism evidence="9 10">
    <name type="scientific">Thiothrix eikelboomii</name>
    <dbReference type="NCBI Taxonomy" id="92487"/>
    <lineage>
        <taxon>Bacteria</taxon>
        <taxon>Pseudomonadati</taxon>
        <taxon>Pseudomonadota</taxon>
        <taxon>Gammaproteobacteria</taxon>
        <taxon>Thiotrichales</taxon>
        <taxon>Thiotrichaceae</taxon>
        <taxon>Thiothrix</taxon>
    </lineage>
</organism>
<feature type="domain" description="PpiC" evidence="8">
    <location>
        <begin position="162"/>
        <end position="252"/>
    </location>
</feature>
<evidence type="ECO:0000256" key="3">
    <source>
        <dbReference type="ARBA" id="ARBA00013194"/>
    </source>
</evidence>
<dbReference type="Proteomes" id="UP000190460">
    <property type="component" value="Unassembled WGS sequence"/>
</dbReference>
<evidence type="ECO:0000256" key="1">
    <source>
        <dbReference type="ARBA" id="ARBA00000971"/>
    </source>
</evidence>
<protein>
    <recommendedName>
        <fullName evidence="3">peptidylprolyl isomerase</fullName>
        <ecNumber evidence="3">5.2.1.8</ecNumber>
    </recommendedName>
</protein>
<feature type="signal peptide" evidence="7">
    <location>
        <begin position="1"/>
        <end position="25"/>
    </location>
</feature>
<name>A0A1T4WYS2_9GAMM</name>
<dbReference type="PANTHER" id="PTHR47245:SF2">
    <property type="entry name" value="PEPTIDYL-PROLYL CIS-TRANS ISOMERASE HP_0175-RELATED"/>
    <property type="match status" value="1"/>
</dbReference>
<keyword evidence="10" id="KW-1185">Reference proteome</keyword>
<feature type="chain" id="PRO_5013182485" description="peptidylprolyl isomerase" evidence="7">
    <location>
        <begin position="26"/>
        <end position="317"/>
    </location>
</feature>
<dbReference type="AlphaFoldDB" id="A0A1T4WYS2"/>
<dbReference type="PANTHER" id="PTHR47245">
    <property type="entry name" value="PEPTIDYLPROLYL ISOMERASE"/>
    <property type="match status" value="1"/>
</dbReference>
<accession>A0A1T4WYS2</accession>
<dbReference type="PROSITE" id="PS50198">
    <property type="entry name" value="PPIC_PPIASE_2"/>
    <property type="match status" value="1"/>
</dbReference>
<feature type="compositionally biased region" description="Low complexity" evidence="6">
    <location>
        <begin position="301"/>
        <end position="317"/>
    </location>
</feature>
<evidence type="ECO:0000256" key="5">
    <source>
        <dbReference type="PROSITE-ProRule" id="PRU00278"/>
    </source>
</evidence>
<dbReference type="SUPFAM" id="SSF109998">
    <property type="entry name" value="Triger factor/SurA peptide-binding domain-like"/>
    <property type="match status" value="1"/>
</dbReference>
<dbReference type="InterPro" id="IPR023058">
    <property type="entry name" value="PPIase_PpiC_CS"/>
</dbReference>
<evidence type="ECO:0000313" key="9">
    <source>
        <dbReference type="EMBL" id="SKA82399.1"/>
    </source>
</evidence>
<comment type="similarity">
    <text evidence="2">Belongs to the PpiC/parvulin rotamase family.</text>
</comment>
<evidence type="ECO:0000256" key="4">
    <source>
        <dbReference type="ARBA" id="ARBA00023110"/>
    </source>
</evidence>
<keyword evidence="5 9" id="KW-0413">Isomerase</keyword>
<evidence type="ECO:0000256" key="6">
    <source>
        <dbReference type="SAM" id="MobiDB-lite"/>
    </source>
</evidence>
<dbReference type="STRING" id="92487.SAMN02745130_02288"/>
<dbReference type="GO" id="GO:0003755">
    <property type="term" value="F:peptidyl-prolyl cis-trans isomerase activity"/>
    <property type="evidence" value="ECO:0007669"/>
    <property type="project" value="UniProtKB-KW"/>
</dbReference>
<reference evidence="10" key="1">
    <citation type="submission" date="2017-02" db="EMBL/GenBank/DDBJ databases">
        <authorList>
            <person name="Varghese N."/>
            <person name="Submissions S."/>
        </authorList>
    </citation>
    <scope>NUCLEOTIDE SEQUENCE [LARGE SCALE GENOMIC DNA]</scope>
    <source>
        <strain evidence="10">ATCC 49788</strain>
    </source>
</reference>
<evidence type="ECO:0000256" key="7">
    <source>
        <dbReference type="SAM" id="SignalP"/>
    </source>
</evidence>
<dbReference type="PROSITE" id="PS01096">
    <property type="entry name" value="PPIC_PPIASE_1"/>
    <property type="match status" value="1"/>
</dbReference>
<dbReference type="InterPro" id="IPR000297">
    <property type="entry name" value="PPIase_PpiC"/>
</dbReference>
<gene>
    <name evidence="9" type="ORF">SAMN02745130_02288</name>
</gene>
<dbReference type="EMBL" id="FUYB01000010">
    <property type="protein sequence ID" value="SKA82399.1"/>
    <property type="molecule type" value="Genomic_DNA"/>
</dbReference>
<dbReference type="OrthoDB" id="14196at2"/>
<proteinExistence type="inferred from homology"/>
<keyword evidence="7" id="KW-0732">Signal</keyword>
<dbReference type="RefSeq" id="WP_078922764.1">
    <property type="nucleotide sequence ID" value="NZ_FUYB01000010.1"/>
</dbReference>
<dbReference type="InterPro" id="IPR050245">
    <property type="entry name" value="PrsA_foldase"/>
</dbReference>
<dbReference type="EC" id="5.2.1.8" evidence="3"/>
<dbReference type="InterPro" id="IPR046357">
    <property type="entry name" value="PPIase_dom_sf"/>
</dbReference>
<evidence type="ECO:0000313" key="10">
    <source>
        <dbReference type="Proteomes" id="UP000190460"/>
    </source>
</evidence>
<feature type="region of interest" description="Disordered" evidence="6">
    <location>
        <begin position="297"/>
        <end position="317"/>
    </location>
</feature>
<dbReference type="Pfam" id="PF13616">
    <property type="entry name" value="Rotamase_3"/>
    <property type="match status" value="1"/>
</dbReference>
<sequence>MRIITNTLIASSLIGLVLGLNTVNAEDPKPAAAVTTAAPAAATPATTEAKPAAGSDEIIAIVNGVDIKRDTLNTLMDMAKRSGAGDQIDEKTMLEDLVVTELARQEANKSGLAEREDVQEKLNNFKDKLVLNTWMQEKAAALNITDEEVKAAYDKATAQMSKSEYKARHILVKTKDEATAVLDELKAGKDFADLAKAKSTDTSAQMGGDLGWFKTDSMVKPFAEAVAAMEPGQTSTAPVETQFGWHVIKVEEKRDVKLPELENMKPQLKRQIEQEKMMAYMKDLRAKADVKVLLKDEPKAAEATPAPTVVVDPPKTQ</sequence>
<evidence type="ECO:0000259" key="8">
    <source>
        <dbReference type="PROSITE" id="PS50198"/>
    </source>
</evidence>
<dbReference type="Gene3D" id="3.10.50.40">
    <property type="match status" value="1"/>
</dbReference>
<comment type="catalytic activity">
    <reaction evidence="1">
        <text>[protein]-peptidylproline (omega=180) = [protein]-peptidylproline (omega=0)</text>
        <dbReference type="Rhea" id="RHEA:16237"/>
        <dbReference type="Rhea" id="RHEA-COMP:10747"/>
        <dbReference type="Rhea" id="RHEA-COMP:10748"/>
        <dbReference type="ChEBI" id="CHEBI:83833"/>
        <dbReference type="ChEBI" id="CHEBI:83834"/>
        <dbReference type="EC" id="5.2.1.8"/>
    </reaction>
</comment>